<gene>
    <name evidence="3" type="ORF">C7M61_005258</name>
</gene>
<evidence type="ECO:0000313" key="3">
    <source>
        <dbReference type="EMBL" id="PSK33705.1"/>
    </source>
</evidence>
<feature type="region of interest" description="Disordered" evidence="2">
    <location>
        <begin position="31"/>
        <end position="50"/>
    </location>
</feature>
<keyword evidence="4" id="KW-1185">Reference proteome</keyword>
<sequence>MSPKATQVASTLLSHIEKTSSRPLLCELSKNAPLRPSHLTKESSNPEVQNRRERIRQLQNENVHTPKPSSYTFFLKSLYPTRRLLARLEAPKSKKALVNHSTLLKRYSELPSPGVACMEPEDFEKFMKELLRRRDFVKPGLLASLVGNYYLPLLMLKSYKHQLEQRDAHVKMCWKVVEDVKKAGISILEEEQNRLIYLGFFRDRKDILEEIKSAHASALKKLEPDVAKKYAKFRISPPPLTWAVYCRLKETLPAKLPLSTVNVLLFSALRSESFDVVEDLKAMINFSGAELQKLDPDGETFLTLIYGYTDYGKYETAFEYASIMIEQWPQLVDIKAVNAIINALIKTGSDKEAKKILQAVTSQITRPLESQECYLKKLTPKDDELYAAALAEGTKYGTHRVFPTENTFLPVLDSLCSSGASFAKIEQLLGIMEHTCQLPLTTRVFIKIFESFKNNKFSLIDAQDLLAKVIALHDAYHDISTDLRLKDKIGKLHMHPEVESWLNQAMVSEKANLPVEHGAFLKLLDRLVLLIYEAFDAVVENRDLAGQIAEHKNGLFEQLRRIRGEGRQGVDGPSTAELYRRDEVNYIKKGHLIDLLDMVS</sequence>
<dbReference type="AlphaFoldDB" id="A0A2P7YCN0"/>
<reference evidence="3 4" key="1">
    <citation type="submission" date="2018-03" db="EMBL/GenBank/DDBJ databases">
        <title>Candida pseudohaemulonii genome assembly and annotation.</title>
        <authorList>
            <person name="Munoz J.F."/>
            <person name="Gade L.G."/>
            <person name="Chow N.A."/>
            <person name="Litvintseva A.P."/>
            <person name="Loparev V.N."/>
            <person name="Cuomo C.A."/>
        </authorList>
    </citation>
    <scope>NUCLEOTIDE SEQUENCE [LARGE SCALE GENOMIC DNA]</scope>
    <source>
        <strain evidence="3 4">B12108</strain>
    </source>
</reference>
<dbReference type="Gene3D" id="1.25.40.10">
    <property type="entry name" value="Tetratricopeptide repeat domain"/>
    <property type="match status" value="1"/>
</dbReference>
<evidence type="ECO:0000256" key="1">
    <source>
        <dbReference type="ARBA" id="ARBA00022737"/>
    </source>
</evidence>
<evidence type="ECO:0000256" key="2">
    <source>
        <dbReference type="SAM" id="MobiDB-lite"/>
    </source>
</evidence>
<dbReference type="Proteomes" id="UP000241107">
    <property type="component" value="Unassembled WGS sequence"/>
</dbReference>
<dbReference type="PANTHER" id="PTHR47932:SF44">
    <property type="entry name" value="MIOREX COMPLEX COMPONENT 1"/>
    <property type="match status" value="1"/>
</dbReference>
<dbReference type="VEuPathDB" id="FungiDB:C7M61_005258"/>
<organism evidence="3 4">
    <name type="scientific">Candidozyma pseudohaemuli</name>
    <dbReference type="NCBI Taxonomy" id="418784"/>
    <lineage>
        <taxon>Eukaryota</taxon>
        <taxon>Fungi</taxon>
        <taxon>Dikarya</taxon>
        <taxon>Ascomycota</taxon>
        <taxon>Saccharomycotina</taxon>
        <taxon>Pichiomycetes</taxon>
        <taxon>Metschnikowiaceae</taxon>
        <taxon>Candidozyma</taxon>
    </lineage>
</organism>
<dbReference type="OrthoDB" id="4017550at2759"/>
<dbReference type="STRING" id="418784.A0A2P7YCN0"/>
<protein>
    <submittedName>
        <fullName evidence="3">Uncharacterized protein</fullName>
    </submittedName>
</protein>
<accession>A0A2P7YCN0</accession>
<name>A0A2P7YCN0_9ASCO</name>
<dbReference type="GeneID" id="36568644"/>
<dbReference type="InterPro" id="IPR011990">
    <property type="entry name" value="TPR-like_helical_dom_sf"/>
</dbReference>
<dbReference type="EMBL" id="PYFQ01000024">
    <property type="protein sequence ID" value="PSK33705.1"/>
    <property type="molecule type" value="Genomic_DNA"/>
</dbReference>
<proteinExistence type="predicted"/>
<dbReference type="PANTHER" id="PTHR47932">
    <property type="entry name" value="ATPASE EXPRESSION PROTEIN 3"/>
    <property type="match status" value="1"/>
</dbReference>
<comment type="caution">
    <text evidence="3">The sequence shown here is derived from an EMBL/GenBank/DDBJ whole genome shotgun (WGS) entry which is preliminary data.</text>
</comment>
<evidence type="ECO:0000313" key="4">
    <source>
        <dbReference type="Proteomes" id="UP000241107"/>
    </source>
</evidence>
<dbReference type="RefSeq" id="XP_024711289.1">
    <property type="nucleotide sequence ID" value="XM_024860565.1"/>
</dbReference>
<keyword evidence="1" id="KW-0677">Repeat</keyword>